<dbReference type="EMBL" id="GG698802">
    <property type="protein sequence ID" value="EEU31138.1"/>
    <property type="molecule type" value="Genomic_DNA"/>
</dbReference>
<comment type="caution">
    <text evidence="3">Lacks conserved residue(s) required for the propagation of feature annotation.</text>
</comment>
<accession>C7XTG5</accession>
<dbReference type="SUPFAM" id="SSF52374">
    <property type="entry name" value="Nucleotidylyl transferase"/>
    <property type="match status" value="1"/>
</dbReference>
<sequence length="385" mass="44027">MKAVGLVVEYNPFHNGHCYHLQQARKLTGADVVIAVMSGNFTQRGEPTIVDKWQRAEAALVNGVDLVVELPLVTAAEPADRFAAGALRLLADLQVDSVVFGAEHPQWDFERMVAMEDRFSTEQFKQFDQTYATQFNSQLHEQLGISLIEPNDILAFSYTKAKLKNDLDINLIPLARRNSQYHDRTITGKIASASAIRHAVQERQWDRLKKTVPNKTFQQLQTQSRVPSWESLYPILRNELIQAPSSRLANIYQMSEGLENRLKRAAQHHLTFTEFIKEAKTKRYTYAHLSRLLLYVVLQATDGQVNTAIQNPYHHVLGFTSRGRQYLHDVKKQLEYPLIVKVDQTLNGGRLDLDYRAGKLYQNFTSVEQDLKHSPLRLEVSSKSR</sequence>
<dbReference type="PANTHER" id="PTHR37825:SF1">
    <property type="entry name" value="TRNA(MET) CYTIDINE ACETATE LIGASE"/>
    <property type="match status" value="1"/>
</dbReference>
<protein>
    <recommendedName>
        <fullName evidence="3">tRNA(Met) cytidine acetate ligase</fullName>
        <ecNumber evidence="3">6.3.4.-</ecNumber>
    </recommendedName>
</protein>
<dbReference type="InterPro" id="IPR008513">
    <property type="entry name" value="tRNA(Met)_cyd_acetate_ligase"/>
</dbReference>
<feature type="binding site" evidence="3">
    <location>
        <begin position="7"/>
        <end position="20"/>
    </location>
    <ligand>
        <name>ATP</name>
        <dbReference type="ChEBI" id="CHEBI:30616"/>
    </ligand>
</feature>
<keyword evidence="3" id="KW-0067">ATP-binding</keyword>
<dbReference type="GO" id="GO:0006400">
    <property type="term" value="P:tRNA modification"/>
    <property type="evidence" value="ECO:0007669"/>
    <property type="project" value="UniProtKB-UniRule"/>
</dbReference>
<evidence type="ECO:0000256" key="1">
    <source>
        <dbReference type="ARBA" id="ARBA00022598"/>
    </source>
</evidence>
<feature type="binding site" evidence="3">
    <location>
        <position position="151"/>
    </location>
    <ligand>
        <name>ATP</name>
        <dbReference type="ChEBI" id="CHEBI:30616"/>
    </ligand>
</feature>
<dbReference type="HAMAP" id="MF_01539">
    <property type="entry name" value="TmcAL"/>
    <property type="match status" value="1"/>
</dbReference>
<keyword evidence="2 3" id="KW-0819">tRNA processing</keyword>
<keyword evidence="5" id="KW-1185">Reference proteome</keyword>
<evidence type="ECO:0000313" key="4">
    <source>
        <dbReference type="EMBL" id="EEU31138.1"/>
    </source>
</evidence>
<dbReference type="HOGENOM" id="CLU_038915_0_2_9"/>
<dbReference type="OrthoDB" id="9769796at2"/>
<keyword evidence="3" id="KW-0963">Cytoplasm</keyword>
<dbReference type="Gene3D" id="3.40.50.620">
    <property type="entry name" value="HUPs"/>
    <property type="match status" value="1"/>
</dbReference>
<comment type="function">
    <text evidence="3">Catalyzes the formation of N(4)-acetylcytidine (ac(4)C) at the wobble position of elongator tRNA(Met), using acetate and ATP as substrates. First activates an acetate ion to form acetyladenylate (Ac-AMP) and then transfers the acetyl group to tRNA to form ac(4)C34.</text>
</comment>
<dbReference type="GO" id="GO:0005737">
    <property type="term" value="C:cytoplasm"/>
    <property type="evidence" value="ECO:0007669"/>
    <property type="project" value="UniProtKB-SubCell"/>
</dbReference>
<reference evidence="4 5" key="1">
    <citation type="submission" date="2009-06" db="EMBL/GenBank/DDBJ databases">
        <title>The Genome Sequence of Lactobacillus coleohominis strain 101-4-CHN.</title>
        <authorList>
            <consortium name="The Broad Institute Genome Sequencing Platform"/>
            <person name="Ward D."/>
            <person name="Young S.K."/>
            <person name="Zeng Q."/>
            <person name="Koehrsen M."/>
            <person name="Alvarado L."/>
            <person name="Berlin A."/>
            <person name="Borenstein D."/>
            <person name="Chen Z."/>
            <person name="Engels R."/>
            <person name="Freedman E."/>
            <person name="Gellesch M."/>
            <person name="Goldberg J."/>
            <person name="Griggs A."/>
            <person name="Gujja S."/>
            <person name="Heiman D."/>
            <person name="Hepburn T."/>
            <person name="Howarth C."/>
            <person name="Jen D."/>
            <person name="Larson L."/>
            <person name="Lewis B."/>
            <person name="Mehta T."/>
            <person name="Park D."/>
            <person name="Pearson M."/>
            <person name="Roberts A."/>
            <person name="Saif S."/>
            <person name="Shea T."/>
            <person name="Shenoy N."/>
            <person name="Sisk P."/>
            <person name="Stolte C."/>
            <person name="Sykes S."/>
            <person name="Walk T."/>
            <person name="White J."/>
            <person name="Yandava C."/>
            <person name="Liu Y."/>
            <person name="Xu Q."/>
            <person name="Lander E."/>
            <person name="Nusbaum C."/>
            <person name="Galagan J."/>
            <person name="Birren B."/>
        </authorList>
    </citation>
    <scope>NUCLEOTIDE SEQUENCE [LARGE SCALE GENOMIC DNA]</scope>
    <source>
        <strain evidence="4 5">101-4-CHN</strain>
    </source>
</reference>
<organism evidence="4 5">
    <name type="scientific">Limosilactobacillus coleohominis 101-4-CHN</name>
    <dbReference type="NCBI Taxonomy" id="575594"/>
    <lineage>
        <taxon>Bacteria</taxon>
        <taxon>Bacillati</taxon>
        <taxon>Bacillota</taxon>
        <taxon>Bacilli</taxon>
        <taxon>Lactobacillales</taxon>
        <taxon>Lactobacillaceae</taxon>
        <taxon>Limosilactobacillus</taxon>
    </lineage>
</organism>
<dbReference type="GO" id="GO:0000049">
    <property type="term" value="F:tRNA binding"/>
    <property type="evidence" value="ECO:0007669"/>
    <property type="project" value="UniProtKB-KW"/>
</dbReference>
<gene>
    <name evidence="3" type="primary">tmcAL</name>
    <name evidence="4" type="ORF">HMPREF0501_00543</name>
</gene>
<dbReference type="GO" id="GO:0005524">
    <property type="term" value="F:ATP binding"/>
    <property type="evidence" value="ECO:0007669"/>
    <property type="project" value="UniProtKB-KW"/>
</dbReference>
<dbReference type="eggNOG" id="COG1323">
    <property type="taxonomic scope" value="Bacteria"/>
</dbReference>
<keyword evidence="3" id="KW-0820">tRNA-binding</keyword>
<evidence type="ECO:0000256" key="2">
    <source>
        <dbReference type="ARBA" id="ARBA00022694"/>
    </source>
</evidence>
<evidence type="ECO:0000256" key="3">
    <source>
        <dbReference type="HAMAP-Rule" id="MF_01539"/>
    </source>
</evidence>
<dbReference type="PANTHER" id="PTHR37825">
    <property type="entry name" value="TRNA(MET) CYTIDINE ACETATE LIGASE"/>
    <property type="match status" value="1"/>
</dbReference>
<dbReference type="AlphaFoldDB" id="C7XTG5"/>
<comment type="similarity">
    <text evidence="3">Belongs to the TmcAL family.</text>
</comment>
<keyword evidence="3" id="KW-0694">RNA-binding</keyword>
<name>C7XTG5_9LACO</name>
<keyword evidence="1 3" id="KW-0436">Ligase</keyword>
<dbReference type="EC" id="6.3.4.-" evidence="3"/>
<dbReference type="STRING" id="575594.HMPREF0501_00543"/>
<dbReference type="RefSeq" id="WP_006916334.1">
    <property type="nucleotide sequence ID" value="NZ_GG698802.1"/>
</dbReference>
<dbReference type="GO" id="GO:0016879">
    <property type="term" value="F:ligase activity, forming carbon-nitrogen bonds"/>
    <property type="evidence" value="ECO:0007669"/>
    <property type="project" value="UniProtKB-UniRule"/>
</dbReference>
<feature type="binding site" evidence="3">
    <location>
        <position position="101"/>
    </location>
    <ligand>
        <name>ATP</name>
        <dbReference type="ChEBI" id="CHEBI:30616"/>
    </ligand>
</feature>
<proteinExistence type="inferred from homology"/>
<comment type="subcellular location">
    <subcellularLocation>
        <location evidence="3">Cytoplasm</location>
    </subcellularLocation>
</comment>
<dbReference type="Proteomes" id="UP000003987">
    <property type="component" value="Unassembled WGS sequence"/>
</dbReference>
<dbReference type="NCBIfam" id="NF010191">
    <property type="entry name" value="PRK13670.1"/>
    <property type="match status" value="1"/>
</dbReference>
<dbReference type="Pfam" id="PF05636">
    <property type="entry name" value="HIGH_NTase1"/>
    <property type="match status" value="1"/>
</dbReference>
<feature type="binding site" evidence="3">
    <location>
        <position position="176"/>
    </location>
    <ligand>
        <name>ATP</name>
        <dbReference type="ChEBI" id="CHEBI:30616"/>
    </ligand>
</feature>
<comment type="catalytic activity">
    <reaction evidence="3">
        <text>cytidine(34) in elongator tRNA(Met) + acetate + ATP = N(4)-acetylcytidine(34) in elongator tRNA(Met) + AMP + diphosphate</text>
        <dbReference type="Rhea" id="RHEA:58144"/>
        <dbReference type="Rhea" id="RHEA-COMP:10693"/>
        <dbReference type="Rhea" id="RHEA-COMP:10694"/>
        <dbReference type="ChEBI" id="CHEBI:30089"/>
        <dbReference type="ChEBI" id="CHEBI:30616"/>
        <dbReference type="ChEBI" id="CHEBI:33019"/>
        <dbReference type="ChEBI" id="CHEBI:74900"/>
        <dbReference type="ChEBI" id="CHEBI:82748"/>
        <dbReference type="ChEBI" id="CHEBI:456215"/>
    </reaction>
</comment>
<dbReference type="InterPro" id="IPR014729">
    <property type="entry name" value="Rossmann-like_a/b/a_fold"/>
</dbReference>
<evidence type="ECO:0000313" key="5">
    <source>
        <dbReference type="Proteomes" id="UP000003987"/>
    </source>
</evidence>
<keyword evidence="3" id="KW-0547">Nucleotide-binding</keyword>